<dbReference type="SMART" id="SM00066">
    <property type="entry name" value="GAL4"/>
    <property type="match status" value="1"/>
</dbReference>
<feature type="region of interest" description="Disordered" evidence="6">
    <location>
        <begin position="772"/>
        <end position="792"/>
    </location>
</feature>
<evidence type="ECO:0000259" key="7">
    <source>
        <dbReference type="PROSITE" id="PS50048"/>
    </source>
</evidence>
<evidence type="ECO:0000313" key="9">
    <source>
        <dbReference type="Proteomes" id="UP000242146"/>
    </source>
</evidence>
<dbReference type="SUPFAM" id="SSF57701">
    <property type="entry name" value="Zn2/Cys6 DNA-binding domain"/>
    <property type="match status" value="1"/>
</dbReference>
<feature type="region of interest" description="Disordered" evidence="6">
    <location>
        <begin position="631"/>
        <end position="652"/>
    </location>
</feature>
<dbReference type="InterPro" id="IPR001138">
    <property type="entry name" value="Zn2Cys6_DnaBD"/>
</dbReference>
<comment type="caution">
    <text evidence="8">The sequence shown here is derived from an EMBL/GenBank/DDBJ whole genome shotgun (WGS) entry which is preliminary data.</text>
</comment>
<evidence type="ECO:0000256" key="2">
    <source>
        <dbReference type="ARBA" id="ARBA00022723"/>
    </source>
</evidence>
<feature type="compositionally biased region" description="Basic and acidic residues" evidence="6">
    <location>
        <begin position="687"/>
        <end position="707"/>
    </location>
</feature>
<keyword evidence="4" id="KW-0804">Transcription</keyword>
<dbReference type="PANTHER" id="PTHR47338:SF5">
    <property type="entry name" value="ZN(II)2CYS6 TRANSCRIPTION FACTOR (EUROFUNG)"/>
    <property type="match status" value="1"/>
</dbReference>
<organism evidence="8 9">
    <name type="scientific">Hesseltinella vesiculosa</name>
    <dbReference type="NCBI Taxonomy" id="101127"/>
    <lineage>
        <taxon>Eukaryota</taxon>
        <taxon>Fungi</taxon>
        <taxon>Fungi incertae sedis</taxon>
        <taxon>Mucoromycota</taxon>
        <taxon>Mucoromycotina</taxon>
        <taxon>Mucoromycetes</taxon>
        <taxon>Mucorales</taxon>
        <taxon>Cunninghamellaceae</taxon>
        <taxon>Hesseltinella</taxon>
    </lineage>
</organism>
<reference evidence="8 9" key="1">
    <citation type="submission" date="2016-07" db="EMBL/GenBank/DDBJ databases">
        <title>Pervasive Adenine N6-methylation of Active Genes in Fungi.</title>
        <authorList>
            <consortium name="DOE Joint Genome Institute"/>
            <person name="Mondo S.J."/>
            <person name="Dannebaum R.O."/>
            <person name="Kuo R.C."/>
            <person name="Labutti K."/>
            <person name="Haridas S."/>
            <person name="Kuo A."/>
            <person name="Salamov A."/>
            <person name="Ahrendt S.R."/>
            <person name="Lipzen A."/>
            <person name="Sullivan W."/>
            <person name="Andreopoulos W.B."/>
            <person name="Clum A."/>
            <person name="Lindquist E."/>
            <person name="Daum C."/>
            <person name="Ramamoorthy G.K."/>
            <person name="Gryganskyi A."/>
            <person name="Culley D."/>
            <person name="Magnuson J.K."/>
            <person name="James T.Y."/>
            <person name="O'Malley M.A."/>
            <person name="Stajich J.E."/>
            <person name="Spatafora J.W."/>
            <person name="Visel A."/>
            <person name="Grigoriev I.V."/>
        </authorList>
    </citation>
    <scope>NUCLEOTIDE SEQUENCE [LARGE SCALE GENOMIC DNA]</scope>
    <source>
        <strain evidence="8 9">NRRL 3301</strain>
    </source>
</reference>
<keyword evidence="2" id="KW-0479">Metal-binding</keyword>
<evidence type="ECO:0000256" key="1">
    <source>
        <dbReference type="ARBA" id="ARBA00004123"/>
    </source>
</evidence>
<feature type="region of interest" description="Disordered" evidence="6">
    <location>
        <begin position="595"/>
        <end position="615"/>
    </location>
</feature>
<dbReference type="GO" id="GO:0008270">
    <property type="term" value="F:zinc ion binding"/>
    <property type="evidence" value="ECO:0007669"/>
    <property type="project" value="InterPro"/>
</dbReference>
<evidence type="ECO:0000313" key="8">
    <source>
        <dbReference type="EMBL" id="ORX61333.1"/>
    </source>
</evidence>
<proteinExistence type="predicted"/>
<evidence type="ECO:0000256" key="6">
    <source>
        <dbReference type="SAM" id="MobiDB-lite"/>
    </source>
</evidence>
<dbReference type="STRING" id="101127.A0A1X2GTL0"/>
<feature type="region of interest" description="Disordered" evidence="6">
    <location>
        <begin position="812"/>
        <end position="857"/>
    </location>
</feature>
<dbReference type="AlphaFoldDB" id="A0A1X2GTL0"/>
<dbReference type="OrthoDB" id="4161332at2759"/>
<evidence type="ECO:0000256" key="3">
    <source>
        <dbReference type="ARBA" id="ARBA00023015"/>
    </source>
</evidence>
<dbReference type="PROSITE" id="PS00463">
    <property type="entry name" value="ZN2_CY6_FUNGAL_1"/>
    <property type="match status" value="1"/>
</dbReference>
<accession>A0A1X2GTL0</accession>
<dbReference type="CDD" id="cd00067">
    <property type="entry name" value="GAL4"/>
    <property type="match status" value="1"/>
</dbReference>
<protein>
    <recommendedName>
        <fullName evidence="7">Zn(2)-C6 fungal-type domain-containing protein</fullName>
    </recommendedName>
</protein>
<comment type="subcellular location">
    <subcellularLocation>
        <location evidence="1">Nucleus</location>
    </subcellularLocation>
</comment>
<dbReference type="InterPro" id="IPR036864">
    <property type="entry name" value="Zn2-C6_fun-type_DNA-bd_sf"/>
</dbReference>
<evidence type="ECO:0000256" key="5">
    <source>
        <dbReference type="ARBA" id="ARBA00023242"/>
    </source>
</evidence>
<dbReference type="InterPro" id="IPR050815">
    <property type="entry name" value="TF_fung"/>
</dbReference>
<dbReference type="Proteomes" id="UP000242146">
    <property type="component" value="Unassembled WGS sequence"/>
</dbReference>
<dbReference type="InterPro" id="IPR007219">
    <property type="entry name" value="XnlR_reg_dom"/>
</dbReference>
<dbReference type="PANTHER" id="PTHR47338">
    <property type="entry name" value="ZN(II)2CYS6 TRANSCRIPTION FACTOR (EUROFUNG)-RELATED"/>
    <property type="match status" value="1"/>
</dbReference>
<feature type="compositionally biased region" description="Polar residues" evidence="6">
    <location>
        <begin position="722"/>
        <end position="745"/>
    </location>
</feature>
<dbReference type="Gene3D" id="4.10.240.10">
    <property type="entry name" value="Zn(2)-C6 fungal-type DNA-binding domain"/>
    <property type="match status" value="1"/>
</dbReference>
<keyword evidence="5" id="KW-0539">Nucleus</keyword>
<feature type="compositionally biased region" description="Pro residues" evidence="6">
    <location>
        <begin position="710"/>
        <end position="719"/>
    </location>
</feature>
<gene>
    <name evidence="8" type="ORF">DM01DRAFT_1380260</name>
</gene>
<dbReference type="Pfam" id="PF04082">
    <property type="entry name" value="Fungal_trans"/>
    <property type="match status" value="1"/>
</dbReference>
<feature type="domain" description="Zn(2)-C6 fungal-type" evidence="7">
    <location>
        <begin position="23"/>
        <end position="52"/>
    </location>
</feature>
<keyword evidence="9" id="KW-1185">Reference proteome</keyword>
<evidence type="ECO:0000256" key="4">
    <source>
        <dbReference type="ARBA" id="ARBA00023163"/>
    </source>
</evidence>
<dbReference type="Pfam" id="PF00172">
    <property type="entry name" value="Zn_clus"/>
    <property type="match status" value="1"/>
</dbReference>
<dbReference type="GO" id="GO:0003677">
    <property type="term" value="F:DNA binding"/>
    <property type="evidence" value="ECO:0007669"/>
    <property type="project" value="InterPro"/>
</dbReference>
<dbReference type="GO" id="GO:0005634">
    <property type="term" value="C:nucleus"/>
    <property type="evidence" value="ECO:0007669"/>
    <property type="project" value="UniProtKB-SubCell"/>
</dbReference>
<feature type="compositionally biased region" description="Low complexity" evidence="6">
    <location>
        <begin position="831"/>
        <end position="853"/>
    </location>
</feature>
<sequence length="910" mass="101220">MENIKQHDPTASPKQKRIKVSRACYTCRVKKIKCDGMNPCMQCKARQRPCSFSKDALTAGPIPSPTNSPTSVPAMANVALKPTPHPSILPPVISITLQRLDTLAQSWPGYEYEQQRLPRPVTFSPSSFLLPTPPPPDAQLDVCVNESHIHQPLVLMYYRHRHPLFPILPKKTFMDWLHKPSAHGFVSPLLLFTIYAHAALLSPSTLADADGFLHQAKTTLDSCLDRPRLSTIIALCLLALYEPASHIQHPHLATHNPSSASIYSSMACRMWLDYLTFHHQQAPLSTTLDLPIVQRVYWCCFCLDRWLSLPIQDGLFFSHPSMTTLPDIKLLEKESLATDPQELLIIDGLRSMISLLQLGERLHWDMLASPPHNTTAVTPLSIDDKAAHVDQCIRYFVKCLPTTLQWTPCPDDKPTVSSPLYQPFPSQPPHHPMVATLHLHLNFIHLSLLLQPLRPDPSPSSSQTSPLASPLDEPAKPWLLQRCVTIATNLTQLGSALIDQPHYILSYSMLSRSLMLATQSHLMYAYPLPPAWYDPEEDQARLAKHTRQLFQRTVRTLRRLLEQRTLPDCADFALTLEKGLANLSLTVFPPSLPAMPQKPGSLPPSMPSLLPQHSTQYLEQSAAEILSNAFTQPDKPTASHPDPSPPLTQITPSQKDHLLQPASTSDSPSVQPSELLNTHHLHHHLHHHEDNLAHHPSMGRHEQRESHLAMPPPPPPPPVVTVKSTSPSFANITTPGTNNPLYHQDQPQLHSHHFAYSFPFGRQDEIWALQEHLQQQEQQQQQPDPHPHLSTASSFTLFTSSLLGYNLSSPTASATTTATLTPSDVTKQKPLHTSSSSSSTTQPTHSTPTLPSSNRSFGLGVYASAHRHHSDVISHHLPGNNKNARPVLLNHHGQVVVTSSQPEAVDLSPL</sequence>
<dbReference type="GO" id="GO:0006351">
    <property type="term" value="P:DNA-templated transcription"/>
    <property type="evidence" value="ECO:0007669"/>
    <property type="project" value="InterPro"/>
</dbReference>
<dbReference type="EMBL" id="MCGT01000003">
    <property type="protein sequence ID" value="ORX61333.1"/>
    <property type="molecule type" value="Genomic_DNA"/>
</dbReference>
<keyword evidence="3" id="KW-0805">Transcription regulation</keyword>
<dbReference type="CDD" id="cd12148">
    <property type="entry name" value="fungal_TF_MHR"/>
    <property type="match status" value="1"/>
</dbReference>
<feature type="compositionally biased region" description="Low complexity" evidence="6">
    <location>
        <begin position="812"/>
        <end position="823"/>
    </location>
</feature>
<dbReference type="GO" id="GO:0000981">
    <property type="term" value="F:DNA-binding transcription factor activity, RNA polymerase II-specific"/>
    <property type="evidence" value="ECO:0007669"/>
    <property type="project" value="InterPro"/>
</dbReference>
<name>A0A1X2GTL0_9FUNG</name>
<dbReference type="PROSITE" id="PS50048">
    <property type="entry name" value="ZN2_CY6_FUNGAL_2"/>
    <property type="match status" value="1"/>
</dbReference>
<feature type="region of interest" description="Disordered" evidence="6">
    <location>
        <begin position="682"/>
        <end position="745"/>
    </location>
</feature>